<sequence>MAEIVFVRIDDRLLHGQVARSWVKEEGANLIVVANDRVAEDRDTQKLMNIATPLYADSRFLSVENLIEKIKDDHDGKKVLILVEGPEDALKLLDGGLDIKSINVGNMRELPGKEKVIDDVFVDAEDRANFKKIHDKGVKLDLRILSSDESSDENLLF</sequence>
<keyword evidence="10" id="KW-1185">Reference proteome</keyword>
<comment type="caution">
    <text evidence="9">The sequence shown here is derived from an EMBL/GenBank/DDBJ whole genome shotgun (WGS) entry which is preliminary data.</text>
</comment>
<dbReference type="EMBL" id="JBGMEF010000011">
    <property type="protein sequence ID" value="MFO3666597.1"/>
    <property type="molecule type" value="Genomic_DNA"/>
</dbReference>
<organism evidence="9 10">
    <name type="scientific">Anaerococcus kampingae</name>
    <dbReference type="NCBI Taxonomy" id="3115614"/>
    <lineage>
        <taxon>Bacteria</taxon>
        <taxon>Bacillati</taxon>
        <taxon>Bacillota</taxon>
        <taxon>Tissierellia</taxon>
        <taxon>Tissierellales</taxon>
        <taxon>Peptoniphilaceae</taxon>
        <taxon>Anaerococcus</taxon>
    </lineage>
</organism>
<keyword evidence="7" id="KW-0418">Kinase</keyword>
<evidence type="ECO:0000256" key="6">
    <source>
        <dbReference type="ARBA" id="ARBA00022683"/>
    </source>
</evidence>
<evidence type="ECO:0000313" key="9">
    <source>
        <dbReference type="EMBL" id="MFO3666597.1"/>
    </source>
</evidence>
<evidence type="ECO:0000256" key="1">
    <source>
        <dbReference type="ARBA" id="ARBA00004496"/>
    </source>
</evidence>
<keyword evidence="2" id="KW-0813">Transport</keyword>
<reference evidence="9 10" key="1">
    <citation type="journal article" date="2025" name="Anaerobe">
        <title>Description of Anaerococcus kampingiae sp. nov., Anaerococcus groningensis sp. nov., Anaerococcus martiniensis sp. nov., and Anaerococcus cruorum sp. nov., isolated from human clinical specimens.</title>
        <authorList>
            <person name="Boiten K.E."/>
            <person name="Meijer J."/>
            <person name="van Wezel E.M."/>
            <person name="Veloo A.C.M."/>
        </authorList>
    </citation>
    <scope>NUCLEOTIDE SEQUENCE [LARGE SCALE GENOMIC DNA]</scope>
    <source>
        <strain evidence="9 10">ENR0874</strain>
    </source>
</reference>
<dbReference type="GO" id="GO:0016740">
    <property type="term" value="F:transferase activity"/>
    <property type="evidence" value="ECO:0007669"/>
    <property type="project" value="UniProtKB-KW"/>
</dbReference>
<dbReference type="EC" id="2.7.1.-" evidence="9"/>
<accession>A0ABW9MB90</accession>
<dbReference type="RefSeq" id="WP_265214549.1">
    <property type="nucleotide sequence ID" value="NZ_JBGMEF010000011.1"/>
</dbReference>
<comment type="subcellular location">
    <subcellularLocation>
        <location evidence="1">Cytoplasm</location>
    </subcellularLocation>
</comment>
<dbReference type="Proteomes" id="UP001637994">
    <property type="component" value="Unassembled WGS sequence"/>
</dbReference>
<evidence type="ECO:0000259" key="8">
    <source>
        <dbReference type="PROSITE" id="PS51101"/>
    </source>
</evidence>
<evidence type="ECO:0000256" key="3">
    <source>
        <dbReference type="ARBA" id="ARBA00022490"/>
    </source>
</evidence>
<dbReference type="PROSITE" id="PS51101">
    <property type="entry name" value="PTS_EIIB_TYPE_4"/>
    <property type="match status" value="1"/>
</dbReference>
<dbReference type="InterPro" id="IPR036667">
    <property type="entry name" value="PTS_IIB_sorbose-sp_sf"/>
</dbReference>
<feature type="domain" description="PTS EIIB type-4" evidence="8">
    <location>
        <begin position="1"/>
        <end position="157"/>
    </location>
</feature>
<dbReference type="Gene3D" id="3.40.35.10">
    <property type="entry name" value="Phosphotransferase system, sorbose subfamily IIB component"/>
    <property type="match status" value="1"/>
</dbReference>
<gene>
    <name evidence="9" type="ORF">ACCQ42_02270</name>
</gene>
<keyword evidence="6" id="KW-0598">Phosphotransferase system</keyword>
<proteinExistence type="predicted"/>
<evidence type="ECO:0000256" key="4">
    <source>
        <dbReference type="ARBA" id="ARBA00022597"/>
    </source>
</evidence>
<evidence type="ECO:0000313" key="10">
    <source>
        <dbReference type="Proteomes" id="UP001637994"/>
    </source>
</evidence>
<keyword evidence="5 9" id="KW-0808">Transferase</keyword>
<dbReference type="SUPFAM" id="SSF52728">
    <property type="entry name" value="PTS IIb component"/>
    <property type="match status" value="1"/>
</dbReference>
<name>A0ABW9MB90_9FIRM</name>
<keyword evidence="3" id="KW-0963">Cytoplasm</keyword>
<keyword evidence="4 9" id="KW-0762">Sugar transport</keyword>
<dbReference type="InterPro" id="IPR004720">
    <property type="entry name" value="PTS_IIB_sorbose-sp"/>
</dbReference>
<dbReference type="Pfam" id="PF03830">
    <property type="entry name" value="PTSIIB_sorb"/>
    <property type="match status" value="1"/>
</dbReference>
<evidence type="ECO:0000256" key="7">
    <source>
        <dbReference type="ARBA" id="ARBA00022777"/>
    </source>
</evidence>
<evidence type="ECO:0000256" key="5">
    <source>
        <dbReference type="ARBA" id="ARBA00022679"/>
    </source>
</evidence>
<protein>
    <submittedName>
        <fullName evidence="9">PTS sugar transporter subunit IIB</fullName>
        <ecNumber evidence="9">2.7.1.-</ecNumber>
    </submittedName>
</protein>
<evidence type="ECO:0000256" key="2">
    <source>
        <dbReference type="ARBA" id="ARBA00022448"/>
    </source>
</evidence>